<proteinExistence type="inferred from homology"/>
<organism evidence="7 8">
    <name type="scientific">Armadillidium nasatum</name>
    <dbReference type="NCBI Taxonomy" id="96803"/>
    <lineage>
        <taxon>Eukaryota</taxon>
        <taxon>Metazoa</taxon>
        <taxon>Ecdysozoa</taxon>
        <taxon>Arthropoda</taxon>
        <taxon>Crustacea</taxon>
        <taxon>Multicrustacea</taxon>
        <taxon>Malacostraca</taxon>
        <taxon>Eumalacostraca</taxon>
        <taxon>Peracarida</taxon>
        <taxon>Isopoda</taxon>
        <taxon>Oniscidea</taxon>
        <taxon>Crinocheta</taxon>
        <taxon>Armadillidiidae</taxon>
        <taxon>Armadillidium</taxon>
    </lineage>
</organism>
<reference evidence="7 8" key="1">
    <citation type="journal article" date="2019" name="PLoS Biol.">
        <title>Sex chromosomes control vertical transmission of feminizing Wolbachia symbionts in an isopod.</title>
        <authorList>
            <person name="Becking T."/>
            <person name="Chebbi M.A."/>
            <person name="Giraud I."/>
            <person name="Moumen B."/>
            <person name="Laverre T."/>
            <person name="Caubet Y."/>
            <person name="Peccoud J."/>
            <person name="Gilbert C."/>
            <person name="Cordaux R."/>
        </authorList>
    </citation>
    <scope>NUCLEOTIDE SEQUENCE [LARGE SCALE GENOMIC DNA]</scope>
    <source>
        <strain evidence="7">ANa2</strain>
        <tissue evidence="7">Whole body excluding digestive tract and cuticle</tissue>
    </source>
</reference>
<accession>A0A5N5TC48</accession>
<dbReference type="AlphaFoldDB" id="A0A5N5TC48"/>
<evidence type="ECO:0000256" key="2">
    <source>
        <dbReference type="ARBA" id="ARBA00006338"/>
    </source>
</evidence>
<dbReference type="InterPro" id="IPR011009">
    <property type="entry name" value="Kinase-like_dom_sf"/>
</dbReference>
<evidence type="ECO:0000256" key="1">
    <source>
        <dbReference type="ARBA" id="ARBA00004613"/>
    </source>
</evidence>
<evidence type="ECO:0000256" key="3">
    <source>
        <dbReference type="ARBA" id="ARBA00022525"/>
    </source>
</evidence>
<protein>
    <submittedName>
        <fullName evidence="7">Deleted in autism protein 1-like protein</fullName>
    </submittedName>
</protein>
<evidence type="ECO:0000313" key="8">
    <source>
        <dbReference type="Proteomes" id="UP000326759"/>
    </source>
</evidence>
<dbReference type="EMBL" id="SEYY01003684">
    <property type="protein sequence ID" value="KAB7504151.1"/>
    <property type="molecule type" value="Genomic_DNA"/>
</dbReference>
<keyword evidence="4" id="KW-0732">Signal</keyword>
<gene>
    <name evidence="7" type="primary">DIA1</name>
    <name evidence="7" type="ORF">Anas_12083</name>
</gene>
<sequence length="383" mass="44140">DVIFKYFFEIIIYKMRKKHFFIFILLCTLIIVIKEIYLYESIDSDFLLLEKCPSCYGNECELIKNETFILTSYTYFKIFNKFFNVKNVYYGHQDGKLYVIKKLAHNVELDSYDKKLCEAVHLPYNCDSGFAVRRLIDSHHNNLDSIIEKNPSLFGDSEPLKCKHDRVLTFLFHKFQMSRTNDQIMHNFLTLMAVNPEPVIMQAFQNVFPFPKYYGACGRVVVQEFAGNPLSGFYGNPWLERASLAAQLLQIANSMTEHYIRIYLTDPSSDNFVVDSKGNVKLVDLENIVLVDSQKGNLEKSVHFNEGNGCSGCFSYDYEDLCNFYKADHNYFAICKGLLSSSPFTSSLPGGLLHSIPGNILEKYPNLLKLIEECAQPESYSLF</sequence>
<dbReference type="GO" id="GO:0005576">
    <property type="term" value="C:extracellular region"/>
    <property type="evidence" value="ECO:0007669"/>
    <property type="project" value="UniProtKB-SubCell"/>
</dbReference>
<feature type="non-terminal residue" evidence="7">
    <location>
        <position position="1"/>
    </location>
</feature>
<keyword evidence="5" id="KW-0472">Membrane</keyword>
<keyword evidence="3" id="KW-0964">Secreted</keyword>
<dbReference type="PANTHER" id="PTHR32073">
    <property type="entry name" value="GH11358P"/>
    <property type="match status" value="1"/>
</dbReference>
<comment type="caution">
    <text evidence="7">The sequence shown here is derived from an EMBL/GenBank/DDBJ whole genome shotgun (WGS) entry which is preliminary data.</text>
</comment>
<evidence type="ECO:0000256" key="5">
    <source>
        <dbReference type="SAM" id="Phobius"/>
    </source>
</evidence>
<feature type="transmembrane region" description="Helical" evidence="5">
    <location>
        <begin position="20"/>
        <end position="39"/>
    </location>
</feature>
<evidence type="ECO:0000256" key="4">
    <source>
        <dbReference type="ARBA" id="ARBA00022729"/>
    </source>
</evidence>
<feature type="domain" description="FAM69 protein-kinase" evidence="6">
    <location>
        <begin position="193"/>
        <end position="377"/>
    </location>
</feature>
<dbReference type="InterPro" id="IPR022049">
    <property type="entry name" value="FAM69_kinase_dom"/>
</dbReference>
<dbReference type="InterPro" id="IPR020519">
    <property type="entry name" value="DIPK2A/B"/>
</dbReference>
<dbReference type="PANTHER" id="PTHR32073:SF7">
    <property type="entry name" value="GH11358P"/>
    <property type="match status" value="1"/>
</dbReference>
<keyword evidence="8" id="KW-1185">Reference proteome</keyword>
<dbReference type="OrthoDB" id="10035316at2759"/>
<dbReference type="Pfam" id="PF12260">
    <property type="entry name" value="PIP49_C"/>
    <property type="match status" value="1"/>
</dbReference>
<evidence type="ECO:0000259" key="6">
    <source>
        <dbReference type="Pfam" id="PF12260"/>
    </source>
</evidence>
<keyword evidence="5" id="KW-1133">Transmembrane helix</keyword>
<evidence type="ECO:0000313" key="7">
    <source>
        <dbReference type="EMBL" id="KAB7504151.1"/>
    </source>
</evidence>
<dbReference type="SUPFAM" id="SSF56112">
    <property type="entry name" value="Protein kinase-like (PK-like)"/>
    <property type="match status" value="1"/>
</dbReference>
<dbReference type="Proteomes" id="UP000326759">
    <property type="component" value="Unassembled WGS sequence"/>
</dbReference>
<keyword evidence="5" id="KW-0812">Transmembrane</keyword>
<name>A0A5N5TC48_9CRUS</name>
<comment type="similarity">
    <text evidence="2">Belongs to the DIPK family.</text>
</comment>
<comment type="subcellular location">
    <subcellularLocation>
        <location evidence="1">Secreted</location>
    </subcellularLocation>
</comment>